<comment type="caution">
    <text evidence="1">The sequence shown here is derived from an EMBL/GenBank/DDBJ whole genome shotgun (WGS) entry which is preliminary data.</text>
</comment>
<dbReference type="Proteomes" id="UP000324748">
    <property type="component" value="Unassembled WGS sequence"/>
</dbReference>
<evidence type="ECO:0000313" key="2">
    <source>
        <dbReference type="Proteomes" id="UP000324748"/>
    </source>
</evidence>
<keyword evidence="2" id="KW-1185">Reference proteome</keyword>
<sequence length="105" mass="12053">MSPESLCSTTIICFYKWTGIGARVTYDQLAWEDTLSSRIRYIMKMQDGGVKSSPRHQPDPLSVFRDERTTDAKYRWIRMALKISRLSRDHISLDSSDSGVYGRSA</sequence>
<evidence type="ECO:0000313" key="1">
    <source>
        <dbReference type="EMBL" id="KAA1074548.1"/>
    </source>
</evidence>
<proteinExistence type="predicted"/>
<organism evidence="1 2">
    <name type="scientific">Puccinia graminis f. sp. tritici</name>
    <dbReference type="NCBI Taxonomy" id="56615"/>
    <lineage>
        <taxon>Eukaryota</taxon>
        <taxon>Fungi</taxon>
        <taxon>Dikarya</taxon>
        <taxon>Basidiomycota</taxon>
        <taxon>Pucciniomycotina</taxon>
        <taxon>Pucciniomycetes</taxon>
        <taxon>Pucciniales</taxon>
        <taxon>Pucciniaceae</taxon>
        <taxon>Puccinia</taxon>
    </lineage>
</organism>
<accession>A0A5B0MEM0</accession>
<dbReference type="EMBL" id="VSWC01000157">
    <property type="protein sequence ID" value="KAA1074548.1"/>
    <property type="molecule type" value="Genomic_DNA"/>
</dbReference>
<dbReference type="AlphaFoldDB" id="A0A5B0MEM0"/>
<gene>
    <name evidence="1" type="ORF">PGT21_009679</name>
</gene>
<dbReference type="OrthoDB" id="10561774at2759"/>
<protein>
    <submittedName>
        <fullName evidence="1">Uncharacterized protein</fullName>
    </submittedName>
</protein>
<reference evidence="1 2" key="1">
    <citation type="submission" date="2019-05" db="EMBL/GenBank/DDBJ databases">
        <title>Emergence of the Ug99 lineage of the wheat stem rust pathogen through somatic hybridization.</title>
        <authorList>
            <person name="Li F."/>
            <person name="Upadhyaya N.M."/>
            <person name="Sperschneider J."/>
            <person name="Matny O."/>
            <person name="Nguyen-Phuc H."/>
            <person name="Mago R."/>
            <person name="Raley C."/>
            <person name="Miller M.E."/>
            <person name="Silverstein K.A.T."/>
            <person name="Henningsen E."/>
            <person name="Hirsch C.D."/>
            <person name="Visser B."/>
            <person name="Pretorius Z.A."/>
            <person name="Steffenson B.J."/>
            <person name="Schwessinger B."/>
            <person name="Dodds P.N."/>
            <person name="Figueroa M."/>
        </authorList>
    </citation>
    <scope>NUCLEOTIDE SEQUENCE [LARGE SCALE GENOMIC DNA]</scope>
    <source>
        <strain evidence="1">21-0</strain>
    </source>
</reference>
<name>A0A5B0MEM0_PUCGR</name>